<evidence type="ECO:0000313" key="3">
    <source>
        <dbReference type="Proteomes" id="UP000266723"/>
    </source>
</evidence>
<keyword evidence="3" id="KW-1185">Reference proteome</keyword>
<feature type="compositionally biased region" description="Polar residues" evidence="1">
    <location>
        <begin position="528"/>
        <end position="550"/>
    </location>
</feature>
<dbReference type="Gene3D" id="2.40.70.10">
    <property type="entry name" value="Acid Proteases"/>
    <property type="match status" value="1"/>
</dbReference>
<feature type="compositionally biased region" description="Polar residues" evidence="1">
    <location>
        <begin position="492"/>
        <end position="511"/>
    </location>
</feature>
<protein>
    <recommendedName>
        <fullName evidence="4">Aspartic peptidase DDI1-type domain-containing protein</fullName>
    </recommendedName>
</protein>
<feature type="compositionally biased region" description="Polar residues" evidence="1">
    <location>
        <begin position="783"/>
        <end position="795"/>
    </location>
</feature>
<accession>A0ABQ7A688</accession>
<evidence type="ECO:0000256" key="1">
    <source>
        <dbReference type="SAM" id="MobiDB-lite"/>
    </source>
</evidence>
<proteinExistence type="predicted"/>
<feature type="compositionally biased region" description="Polar residues" evidence="1">
    <location>
        <begin position="819"/>
        <end position="841"/>
    </location>
</feature>
<feature type="region of interest" description="Disordered" evidence="1">
    <location>
        <begin position="783"/>
        <end position="841"/>
    </location>
</feature>
<name>A0ABQ7A688_BRACR</name>
<evidence type="ECO:0008006" key="4">
    <source>
        <dbReference type="Google" id="ProtNLM"/>
    </source>
</evidence>
<comment type="caution">
    <text evidence="2">The sequence shown here is derived from an EMBL/GenBank/DDBJ whole genome shotgun (WGS) entry which is preliminary data.</text>
</comment>
<reference evidence="2 3" key="1">
    <citation type="journal article" date="2020" name="BMC Genomics">
        <title>Intraspecific diversification of the crop wild relative Brassica cretica Lam. using demographic model selection.</title>
        <authorList>
            <person name="Kioukis A."/>
            <person name="Michalopoulou V.A."/>
            <person name="Briers L."/>
            <person name="Pirintsos S."/>
            <person name="Studholme D.J."/>
            <person name="Pavlidis P."/>
            <person name="Sarris P.F."/>
        </authorList>
    </citation>
    <scope>NUCLEOTIDE SEQUENCE [LARGE SCALE GENOMIC DNA]</scope>
    <source>
        <strain evidence="3">cv. PFS-1207/04</strain>
    </source>
</reference>
<feature type="compositionally biased region" description="Low complexity" evidence="1">
    <location>
        <begin position="796"/>
        <end position="814"/>
    </location>
</feature>
<gene>
    <name evidence="2" type="ORF">DY000_02054891</name>
</gene>
<dbReference type="EMBL" id="QGKV02002055">
    <property type="protein sequence ID" value="KAF3493182.1"/>
    <property type="molecule type" value="Genomic_DNA"/>
</dbReference>
<dbReference type="InterPro" id="IPR021109">
    <property type="entry name" value="Peptidase_aspartic_dom_sf"/>
</dbReference>
<dbReference type="Proteomes" id="UP000266723">
    <property type="component" value="Unassembled WGS sequence"/>
</dbReference>
<organism evidence="2 3">
    <name type="scientific">Brassica cretica</name>
    <name type="common">Mustard</name>
    <dbReference type="NCBI Taxonomy" id="69181"/>
    <lineage>
        <taxon>Eukaryota</taxon>
        <taxon>Viridiplantae</taxon>
        <taxon>Streptophyta</taxon>
        <taxon>Embryophyta</taxon>
        <taxon>Tracheophyta</taxon>
        <taxon>Spermatophyta</taxon>
        <taxon>Magnoliopsida</taxon>
        <taxon>eudicotyledons</taxon>
        <taxon>Gunneridae</taxon>
        <taxon>Pentapetalae</taxon>
        <taxon>rosids</taxon>
        <taxon>malvids</taxon>
        <taxon>Brassicales</taxon>
        <taxon>Brassicaceae</taxon>
        <taxon>Brassiceae</taxon>
        <taxon>Brassica</taxon>
    </lineage>
</organism>
<feature type="compositionally biased region" description="Low complexity" evidence="1">
    <location>
        <begin position="167"/>
        <end position="181"/>
    </location>
</feature>
<feature type="compositionally biased region" description="Polar residues" evidence="1">
    <location>
        <begin position="190"/>
        <end position="212"/>
    </location>
</feature>
<feature type="region of interest" description="Disordered" evidence="1">
    <location>
        <begin position="154"/>
        <end position="212"/>
    </location>
</feature>
<evidence type="ECO:0000313" key="2">
    <source>
        <dbReference type="EMBL" id="KAF3493182.1"/>
    </source>
</evidence>
<feature type="compositionally biased region" description="Polar residues" evidence="1">
    <location>
        <begin position="154"/>
        <end position="166"/>
    </location>
</feature>
<feature type="region of interest" description="Disordered" evidence="1">
    <location>
        <begin position="492"/>
        <end position="550"/>
    </location>
</feature>
<sequence length="1157" mass="131281">MNFIVGSSQPRATSRSYTTKSLAFSSLWRGALPKYRARLDTASNGFFLGRTEEDAEELVDNMVKSDAVYSGDHDRGSRTYDKQTRKELKALQDKIDILIADKSTQEQLNFVVNPNQETPLVVNEVEGLEGQEELCFINNNGSWYKKEPNFQYNNYQQKSYPNNQQSGYQPRNNQQGNYQPQQNPPPGFSNKGNKSSQQQANPSTSTPQESNTDVLLKQILESQTRSEKQVGYELKNLHSKIYGSYNELNNKFKALENQFASMTTHQNHQQGSLPGKSKQNPKDYCNVVFSTTSSGIELSNHKKEVDEIERLVFGTGIEQVEHLFVATAETKIVEEADKMVEAKILRGDEPRAEKPVAKRVDQKLKEVKLEDTTEVEQSPYDKLSFPQRVLTKAQKKVISKFRKDLIYSGDHDRGSRTDEKQMRKELKALQDKIDILIADKTTQEQLHFIGNPNQEATHVVHEVEGLERQEELCFINNNGSWYKKEPNFQYNNYQQKSYPNNQQSSYQPRNSQQGNYQPQQNPPPGFSNKGNQYSQQQVNPSTSTPQESSTDVLLKQILESQTRSEKQVGYELKNLHSRIDGSYNELNNKFRALENQFASMTTHQNRQQWSLPGKFEQKPKEYCNVVLSTTYSGIELSNHKKEVDEIERLVFGTEIEQVQHLIVATAEAKTVEEADKMVEVQILKGDEPTAKKPAAKRANQKLKEVKLEDTTELPAISGMREAHVQMMLIKDIVDHQAEVAELLNISTLKLDPPVEGLEGQGELCFINNNGSWHKKEPNFQYNNYQQKSYPNNQHCGYQPRNNQQGNYQPQQNPPLGFSNKGNQSSQQQANPSTSTPQESSTDVLLKQILESQTRSEKHVGYELKNLHSKIDGSYNELNNKFKALENQFASMTTHHNRQQGSLPGKSEQNSKEYCNVALSTTSLGIELSNHKKEVDEIERLVFGTEIEQVEHLIVATTEANIVEEAGKIVEAKIFKGDEPRAEKPVAKRTDQKLKEVTLEDTTEVEQSPYDKPPFPQRVITKAQKKVIFKFRKDLSDIGLKLPAISGMREAHVQMMLIKDIVDHQAEVAELLNISTLKLDPPVTPKSLPKLESQGKFTLSCSLGKLTFDDALVDSGASVNVISMEMVKSLEIEHMEPDTSSLTCWSVPWSDLRCFGAL</sequence>